<name>A0A6J4VC04_9BACT</name>
<evidence type="ECO:0008006" key="2">
    <source>
        <dbReference type="Google" id="ProtNLM"/>
    </source>
</evidence>
<protein>
    <recommendedName>
        <fullName evidence="2">MalT-like TPR region domain-containing protein</fullName>
    </recommendedName>
</protein>
<dbReference type="EMBL" id="CADCWM010000596">
    <property type="protein sequence ID" value="CAA9571304.1"/>
    <property type="molecule type" value="Genomic_DNA"/>
</dbReference>
<gene>
    <name evidence="1" type="ORF">AVDCRST_MAG88-2359</name>
</gene>
<organism evidence="1">
    <name type="scientific">uncultured Thermomicrobiales bacterium</name>
    <dbReference type="NCBI Taxonomy" id="1645740"/>
    <lineage>
        <taxon>Bacteria</taxon>
        <taxon>Pseudomonadati</taxon>
        <taxon>Thermomicrobiota</taxon>
        <taxon>Thermomicrobia</taxon>
        <taxon>Thermomicrobiales</taxon>
        <taxon>environmental samples</taxon>
    </lineage>
</organism>
<dbReference type="PANTHER" id="PTHR47691:SF3">
    <property type="entry name" value="HTH-TYPE TRANSCRIPTIONAL REGULATOR RV0890C-RELATED"/>
    <property type="match status" value="1"/>
</dbReference>
<dbReference type="Pfam" id="PF13424">
    <property type="entry name" value="TPR_12"/>
    <property type="match status" value="1"/>
</dbReference>
<sequence>MAERAAHELKGAFQAEWFGRLEAEHGNLRTALGWYRDRGPAEDWLRLSAALFWFWYARGYWTEGCAWLEAALAAAPERTSARARALLGAGTLRLLLGDRAAASACLDEGAGIVEELGDPPDVAHACSPLIGMLAASEGGHPTARALRDRTLAVSREAGDRSAIAARLTTLARLAWREGDTNTARAWLEENVRLCREFDIRDGEASVLHNLGYVAHRLGEEQRAAALFQDALRLFWKLGDRRGIAECLVGMAGVWRAVGQAERAARLVGAAAVRVSASNRAATRATWPRCAPGWARRRSRLAGGTVAR</sequence>
<dbReference type="InterPro" id="IPR011990">
    <property type="entry name" value="TPR-like_helical_dom_sf"/>
</dbReference>
<accession>A0A6J4VC04</accession>
<dbReference type="Gene3D" id="1.25.40.10">
    <property type="entry name" value="Tetratricopeptide repeat domain"/>
    <property type="match status" value="1"/>
</dbReference>
<dbReference type="AlphaFoldDB" id="A0A6J4VC04"/>
<dbReference type="PANTHER" id="PTHR47691">
    <property type="entry name" value="REGULATOR-RELATED"/>
    <property type="match status" value="1"/>
</dbReference>
<evidence type="ECO:0000313" key="1">
    <source>
        <dbReference type="EMBL" id="CAA9571304.1"/>
    </source>
</evidence>
<dbReference type="SUPFAM" id="SSF48452">
    <property type="entry name" value="TPR-like"/>
    <property type="match status" value="1"/>
</dbReference>
<reference evidence="1" key="1">
    <citation type="submission" date="2020-02" db="EMBL/GenBank/DDBJ databases">
        <authorList>
            <person name="Meier V. D."/>
        </authorList>
    </citation>
    <scope>NUCLEOTIDE SEQUENCE</scope>
    <source>
        <strain evidence="1">AVDCRST_MAG88</strain>
    </source>
</reference>
<proteinExistence type="predicted"/>